<evidence type="ECO:0000256" key="2">
    <source>
        <dbReference type="ARBA" id="ARBA00010271"/>
    </source>
</evidence>
<comment type="subcellular location">
    <subcellularLocation>
        <location evidence="1">Golgi apparatus membrane</location>
        <topology evidence="1">Single-pass type II membrane protein</topology>
    </subcellularLocation>
</comment>
<keyword evidence="4" id="KW-0735">Signal-anchor</keyword>
<evidence type="ECO:0000256" key="4">
    <source>
        <dbReference type="ARBA" id="ARBA00022968"/>
    </source>
</evidence>
<name>A0A803LRB0_CHEQI</name>
<evidence type="ECO:0000313" key="7">
    <source>
        <dbReference type="EnsemblPlants" id="AUR62017489-RA:cds"/>
    </source>
</evidence>
<keyword evidence="3" id="KW-0328">Glycosyltransferase</keyword>
<evidence type="ECO:0000256" key="3">
    <source>
        <dbReference type="ARBA" id="ARBA00022676"/>
    </source>
</evidence>
<protein>
    <recommendedName>
        <fullName evidence="6">Exostosin GT47 domain-containing protein</fullName>
    </recommendedName>
</protein>
<keyword evidence="3" id="KW-0808">Transferase</keyword>
<keyword evidence="8" id="KW-1185">Reference proteome</keyword>
<dbReference type="Pfam" id="PF03016">
    <property type="entry name" value="Exostosin_GT47"/>
    <property type="match status" value="1"/>
</dbReference>
<dbReference type="AlphaFoldDB" id="A0A803LRB0"/>
<proteinExistence type="inferred from homology"/>
<evidence type="ECO:0000313" key="8">
    <source>
        <dbReference type="Proteomes" id="UP000596660"/>
    </source>
</evidence>
<reference evidence="7" key="1">
    <citation type="journal article" date="2017" name="Nature">
        <title>The genome of Chenopodium quinoa.</title>
        <authorList>
            <person name="Jarvis D.E."/>
            <person name="Ho Y.S."/>
            <person name="Lightfoot D.J."/>
            <person name="Schmoeckel S.M."/>
            <person name="Li B."/>
            <person name="Borm T.J.A."/>
            <person name="Ohyanagi H."/>
            <person name="Mineta K."/>
            <person name="Michell C.T."/>
            <person name="Saber N."/>
            <person name="Kharbatia N.M."/>
            <person name="Rupper R.R."/>
            <person name="Sharp A.R."/>
            <person name="Dally N."/>
            <person name="Boughton B.A."/>
            <person name="Woo Y.H."/>
            <person name="Gao G."/>
            <person name="Schijlen E.G.W.M."/>
            <person name="Guo X."/>
            <person name="Momin A.A."/>
            <person name="Negrao S."/>
            <person name="Al-Babili S."/>
            <person name="Gehring C."/>
            <person name="Roessner U."/>
            <person name="Jung C."/>
            <person name="Murphy K."/>
            <person name="Arold S.T."/>
            <person name="Gojobori T."/>
            <person name="van der Linden C.G."/>
            <person name="van Loo E.N."/>
            <person name="Jellen E.N."/>
            <person name="Maughan P.J."/>
            <person name="Tester M."/>
        </authorList>
    </citation>
    <scope>NUCLEOTIDE SEQUENCE [LARGE SCALE GENOMIC DNA]</scope>
    <source>
        <strain evidence="7">cv. PI 614886</strain>
    </source>
</reference>
<sequence>MLAGQRQILLAVMAGQGQNLPVVMARKGRLCLLLLVCGSWWSRGLRSPPASTNYDIPVYNTTSTISYIEGGSTNVSKAEFSQFTNLDLRKDVDKEKAMDRVNSRKVVEAQLAILRSYIAKPRPPSDNCEGRGIYVYALPPKFNKDLVAKCNEIMPWLDFCKYFENDAMGEPILELGNGWYNTHQFSLEPIFHRRILRHPCRVEKAEEAKLFYVPFYGA</sequence>
<keyword evidence="5" id="KW-0333">Golgi apparatus</keyword>
<feature type="domain" description="Exostosin GT47" evidence="6">
    <location>
        <begin position="128"/>
        <end position="217"/>
    </location>
</feature>
<evidence type="ECO:0000256" key="1">
    <source>
        <dbReference type="ARBA" id="ARBA00004323"/>
    </source>
</evidence>
<dbReference type="PANTHER" id="PTHR11062">
    <property type="entry name" value="EXOSTOSIN HEPARAN SULFATE GLYCOSYLTRANSFERASE -RELATED"/>
    <property type="match status" value="1"/>
</dbReference>
<dbReference type="InterPro" id="IPR040911">
    <property type="entry name" value="Exostosin_GT47"/>
</dbReference>
<dbReference type="OMA" id="YFENDAM"/>
<dbReference type="GO" id="GO:0000139">
    <property type="term" value="C:Golgi membrane"/>
    <property type="evidence" value="ECO:0007669"/>
    <property type="project" value="UniProtKB-SubCell"/>
</dbReference>
<keyword evidence="4" id="KW-0812">Transmembrane</keyword>
<dbReference type="PANTHER" id="PTHR11062:SF117">
    <property type="entry name" value="XYLOGLUCAN-SPECIFIC GALACTURONOSYLTRANSFERASE 1"/>
    <property type="match status" value="1"/>
</dbReference>
<dbReference type="GO" id="GO:0016757">
    <property type="term" value="F:glycosyltransferase activity"/>
    <property type="evidence" value="ECO:0007669"/>
    <property type="project" value="UniProtKB-KW"/>
</dbReference>
<reference evidence="7" key="2">
    <citation type="submission" date="2021-03" db="UniProtKB">
        <authorList>
            <consortium name="EnsemblPlants"/>
        </authorList>
    </citation>
    <scope>IDENTIFICATION</scope>
</reference>
<dbReference type="Proteomes" id="UP000596660">
    <property type="component" value="Unplaced"/>
</dbReference>
<organism evidence="7 8">
    <name type="scientific">Chenopodium quinoa</name>
    <name type="common">Quinoa</name>
    <dbReference type="NCBI Taxonomy" id="63459"/>
    <lineage>
        <taxon>Eukaryota</taxon>
        <taxon>Viridiplantae</taxon>
        <taxon>Streptophyta</taxon>
        <taxon>Embryophyta</taxon>
        <taxon>Tracheophyta</taxon>
        <taxon>Spermatophyta</taxon>
        <taxon>Magnoliopsida</taxon>
        <taxon>eudicotyledons</taxon>
        <taxon>Gunneridae</taxon>
        <taxon>Pentapetalae</taxon>
        <taxon>Caryophyllales</taxon>
        <taxon>Chenopodiaceae</taxon>
        <taxon>Chenopodioideae</taxon>
        <taxon>Atripliceae</taxon>
        <taxon>Chenopodium</taxon>
    </lineage>
</organism>
<accession>A0A803LRB0</accession>
<comment type="similarity">
    <text evidence="2">Belongs to the glycosyltransferase 47 family.</text>
</comment>
<evidence type="ECO:0000256" key="5">
    <source>
        <dbReference type="ARBA" id="ARBA00023034"/>
    </source>
</evidence>
<dbReference type="EnsemblPlants" id="AUR62017489-RA">
    <property type="protein sequence ID" value="AUR62017489-RA:cds"/>
    <property type="gene ID" value="AUR62017489"/>
</dbReference>
<evidence type="ECO:0000259" key="6">
    <source>
        <dbReference type="Pfam" id="PF03016"/>
    </source>
</evidence>
<dbReference type="InterPro" id="IPR004263">
    <property type="entry name" value="Exostosin"/>
</dbReference>
<dbReference type="Gramene" id="AUR62017489-RA">
    <property type="protein sequence ID" value="AUR62017489-RA:cds"/>
    <property type="gene ID" value="AUR62017489"/>
</dbReference>